<sequence>MALAVQYQYSFFEAYTDSVGLTPARFRLSFLREGYTGSIIELLPTDSPAALSTEDEKDDFFDPILPRSTTSH</sequence>
<accession>A0A7G5H2K3</accession>
<name>A0A7G5H2K3_9BACT</name>
<dbReference type="EMBL" id="CP059732">
    <property type="protein sequence ID" value="QMW05345.1"/>
    <property type="molecule type" value="Genomic_DNA"/>
</dbReference>
<dbReference type="AlphaFoldDB" id="A0A7G5H2K3"/>
<gene>
    <name evidence="1" type="ORF">H3H32_10870</name>
</gene>
<dbReference type="Proteomes" id="UP000515369">
    <property type="component" value="Chromosome"/>
</dbReference>
<dbReference type="RefSeq" id="WP_182462691.1">
    <property type="nucleotide sequence ID" value="NZ_CP059732.1"/>
</dbReference>
<dbReference type="KEGG" id="sfol:H3H32_10870"/>
<reference evidence="1 2" key="1">
    <citation type="submission" date="2020-07" db="EMBL/GenBank/DDBJ databases">
        <title>Spirosoma foliorum sp. nov., isolated from the leaves on the Nejang mountain Korea, Republic of.</title>
        <authorList>
            <person name="Ho H."/>
            <person name="Lee Y.-J."/>
            <person name="Nurcahyanto D.-A."/>
            <person name="Kim S.-G."/>
        </authorList>
    </citation>
    <scope>NUCLEOTIDE SEQUENCE [LARGE SCALE GENOMIC DNA]</scope>
    <source>
        <strain evidence="1 2">PL0136</strain>
    </source>
</reference>
<evidence type="ECO:0000313" key="1">
    <source>
        <dbReference type="EMBL" id="QMW05345.1"/>
    </source>
</evidence>
<organism evidence="1 2">
    <name type="scientific">Spirosoma foliorum</name>
    <dbReference type="NCBI Taxonomy" id="2710596"/>
    <lineage>
        <taxon>Bacteria</taxon>
        <taxon>Pseudomonadati</taxon>
        <taxon>Bacteroidota</taxon>
        <taxon>Cytophagia</taxon>
        <taxon>Cytophagales</taxon>
        <taxon>Cytophagaceae</taxon>
        <taxon>Spirosoma</taxon>
    </lineage>
</organism>
<evidence type="ECO:0000313" key="2">
    <source>
        <dbReference type="Proteomes" id="UP000515369"/>
    </source>
</evidence>
<protein>
    <submittedName>
        <fullName evidence="1">Uncharacterized protein</fullName>
    </submittedName>
</protein>
<proteinExistence type="predicted"/>
<keyword evidence="2" id="KW-1185">Reference proteome</keyword>